<dbReference type="AlphaFoldDB" id="A0A498I4J8"/>
<gene>
    <name evidence="1" type="ORF">DVH24_020010</name>
</gene>
<sequence>MSKLVRTTPHATSRCLYTTQDTRRETLRACLIRSPSHWRCQPEEEVCHGGLPLAFPA</sequence>
<name>A0A498I4J8_MALDO</name>
<comment type="caution">
    <text evidence="1">The sequence shown here is derived from an EMBL/GenBank/DDBJ whole genome shotgun (WGS) entry which is preliminary data.</text>
</comment>
<accession>A0A498I4J8</accession>
<evidence type="ECO:0000313" key="1">
    <source>
        <dbReference type="EMBL" id="RXH77122.1"/>
    </source>
</evidence>
<proteinExistence type="predicted"/>
<keyword evidence="2" id="KW-1185">Reference proteome</keyword>
<organism evidence="1 2">
    <name type="scientific">Malus domestica</name>
    <name type="common">Apple</name>
    <name type="synonym">Pyrus malus</name>
    <dbReference type="NCBI Taxonomy" id="3750"/>
    <lineage>
        <taxon>Eukaryota</taxon>
        <taxon>Viridiplantae</taxon>
        <taxon>Streptophyta</taxon>
        <taxon>Embryophyta</taxon>
        <taxon>Tracheophyta</taxon>
        <taxon>Spermatophyta</taxon>
        <taxon>Magnoliopsida</taxon>
        <taxon>eudicotyledons</taxon>
        <taxon>Gunneridae</taxon>
        <taxon>Pentapetalae</taxon>
        <taxon>rosids</taxon>
        <taxon>fabids</taxon>
        <taxon>Rosales</taxon>
        <taxon>Rosaceae</taxon>
        <taxon>Amygdaloideae</taxon>
        <taxon>Maleae</taxon>
        <taxon>Malus</taxon>
    </lineage>
</organism>
<protein>
    <submittedName>
        <fullName evidence="1">Uncharacterized protein</fullName>
    </submittedName>
</protein>
<reference evidence="1 2" key="1">
    <citation type="submission" date="2018-10" db="EMBL/GenBank/DDBJ databases">
        <title>A high-quality apple genome assembly.</title>
        <authorList>
            <person name="Hu J."/>
        </authorList>
    </citation>
    <scope>NUCLEOTIDE SEQUENCE [LARGE SCALE GENOMIC DNA]</scope>
    <source>
        <strain evidence="2">cv. HFTH1</strain>
        <tissue evidence="1">Young leaf</tissue>
    </source>
</reference>
<dbReference type="EMBL" id="RDQH01000340">
    <property type="protein sequence ID" value="RXH77122.1"/>
    <property type="molecule type" value="Genomic_DNA"/>
</dbReference>
<evidence type="ECO:0000313" key="2">
    <source>
        <dbReference type="Proteomes" id="UP000290289"/>
    </source>
</evidence>
<dbReference type="Proteomes" id="UP000290289">
    <property type="component" value="Chromosome 14"/>
</dbReference>